<name>A0A482PJ09_CITRO</name>
<proteinExistence type="predicted"/>
<protein>
    <recommendedName>
        <fullName evidence="1">MATH domain-containing protein</fullName>
    </recommendedName>
</protein>
<sequence>MVKHTVYFDSGWSNSPSVTLNANNTKAWFHRYREIAGGFADGADYGRTGLWDGTAMHSTALHLDPRPQSIIDWNSIIPSYVNYKSNTSTSPVHVFKVYVPVGQNPRQMMLEISALTKSISETYIQGLEKYMIAITLPESSAAGTRIYVAKIHSSAKDNSSLLAVPSFTVTSNGYDSTTDACEYTISYRVSNATRLGTTTFVMSGVFTLNGLFTITPRWKIRRL</sequence>
<gene>
    <name evidence="2" type="ORF">E2R62_01705</name>
</gene>
<dbReference type="PROSITE" id="PS50144">
    <property type="entry name" value="MATH"/>
    <property type="match status" value="1"/>
</dbReference>
<dbReference type="EMBL" id="CP038008">
    <property type="protein sequence ID" value="QBY27684.1"/>
    <property type="molecule type" value="Genomic_DNA"/>
</dbReference>
<organism evidence="2">
    <name type="scientific">Citrobacter rodentium</name>
    <dbReference type="NCBI Taxonomy" id="67825"/>
    <lineage>
        <taxon>Bacteria</taxon>
        <taxon>Pseudomonadati</taxon>
        <taxon>Pseudomonadota</taxon>
        <taxon>Gammaproteobacteria</taxon>
        <taxon>Enterobacterales</taxon>
        <taxon>Enterobacteriaceae</taxon>
        <taxon>Citrobacter</taxon>
    </lineage>
</organism>
<accession>A0A482PJ09</accession>
<dbReference type="AlphaFoldDB" id="A0A482PJ09"/>
<evidence type="ECO:0000259" key="1">
    <source>
        <dbReference type="PROSITE" id="PS50144"/>
    </source>
</evidence>
<reference evidence="2" key="1">
    <citation type="submission" date="2019-03" db="EMBL/GenBank/DDBJ databases">
        <title>Complete genome sequence of enteropathogenic Citrobacter rodentium strain DBS100.</title>
        <authorList>
            <person name="Popov G."/>
            <person name="Fiebig A."/>
            <person name="Shideler S."/>
            <person name="Coombes B."/>
            <person name="Savchenko A."/>
        </authorList>
    </citation>
    <scope>NUCLEOTIDE SEQUENCE</scope>
    <source>
        <strain evidence="2">DBS100</strain>
    </source>
</reference>
<feature type="domain" description="MATH" evidence="1">
    <location>
        <begin position="182"/>
        <end position="223"/>
    </location>
</feature>
<evidence type="ECO:0000313" key="2">
    <source>
        <dbReference type="EMBL" id="QBY27684.1"/>
    </source>
</evidence>
<dbReference type="InterPro" id="IPR002083">
    <property type="entry name" value="MATH/TRAF_dom"/>
</dbReference>